<proteinExistence type="predicted"/>
<dbReference type="AlphaFoldDB" id="A0A3P7ISS8"/>
<protein>
    <submittedName>
        <fullName evidence="2">Uncharacterized protein</fullName>
    </submittedName>
</protein>
<dbReference type="SUPFAM" id="SSF48452">
    <property type="entry name" value="TPR-like"/>
    <property type="match status" value="1"/>
</dbReference>
<dbReference type="PANTHER" id="PTHR10098">
    <property type="entry name" value="RAPSYN-RELATED"/>
    <property type="match status" value="1"/>
</dbReference>
<dbReference type="EMBL" id="UYYB01096618">
    <property type="protein sequence ID" value="VDM76250.1"/>
    <property type="molecule type" value="Genomic_DNA"/>
</dbReference>
<evidence type="ECO:0000313" key="3">
    <source>
        <dbReference type="Proteomes" id="UP000270094"/>
    </source>
</evidence>
<dbReference type="OrthoDB" id="4772757at2759"/>
<evidence type="ECO:0000256" key="1">
    <source>
        <dbReference type="PROSITE-ProRule" id="PRU00339"/>
    </source>
</evidence>
<accession>A0A3P7ISS8</accession>
<feature type="repeat" description="TPR" evidence="1">
    <location>
        <begin position="69"/>
        <end position="102"/>
    </location>
</feature>
<keyword evidence="3" id="KW-1185">Reference proteome</keyword>
<dbReference type="PROSITE" id="PS50005">
    <property type="entry name" value="TPR"/>
    <property type="match status" value="1"/>
</dbReference>
<dbReference type="InterPro" id="IPR011990">
    <property type="entry name" value="TPR-like_helical_dom_sf"/>
</dbReference>
<reference evidence="2 3" key="1">
    <citation type="submission" date="2018-11" db="EMBL/GenBank/DDBJ databases">
        <authorList>
            <consortium name="Pathogen Informatics"/>
        </authorList>
    </citation>
    <scope>NUCLEOTIDE SEQUENCE [LARGE SCALE GENOMIC DNA]</scope>
</reference>
<name>A0A3P7ISS8_STRVU</name>
<dbReference type="Proteomes" id="UP000270094">
    <property type="component" value="Unassembled WGS sequence"/>
</dbReference>
<dbReference type="Gene3D" id="1.25.40.10">
    <property type="entry name" value="Tetratricopeptide repeat domain"/>
    <property type="match status" value="1"/>
</dbReference>
<dbReference type="InterPro" id="IPR019734">
    <property type="entry name" value="TPR_rpt"/>
</dbReference>
<evidence type="ECO:0000313" key="2">
    <source>
        <dbReference type="EMBL" id="VDM76250.1"/>
    </source>
</evidence>
<sequence length="367" mass="41719">MDQLNFQLVTSNKSGPCECRRPSSIPTSWMAPARAETDGKMLELARRVKTGHLNLRREIARTGDVGKQLDLYTELGELQRSNGDYESAVDSYKEAAQLATALGNHFDLSFVYRALAEIHAEEGERKQALEYINLFRQTAQMSESCSQIQLSLHVTGWIYEKLAMQQSNNPADLEEALSWCVKSIDYIKKTGHRIDADKKAVRIGGDSARRKAGLERLCSGICANLQRRVEAEKFWNLAYAYAKRSQDIELEYQLLLARIDFSWESPLKNAQRLVNFAPSKRKGLAIMELAQVLMFAGDFLAAQNALFECLLHNKSTLAPDDAELLDARVIFLYKYFNRLDRARDPSCSRSERRKMYELIADSFCSYG</sequence>
<keyword evidence="1" id="KW-0802">TPR repeat</keyword>
<dbReference type="PANTHER" id="PTHR10098:SF108">
    <property type="entry name" value="TETRATRICOPEPTIDE REPEAT PROTEIN 28"/>
    <property type="match status" value="1"/>
</dbReference>
<gene>
    <name evidence="2" type="ORF">SVUK_LOCUS11248</name>
</gene>
<organism evidence="2 3">
    <name type="scientific">Strongylus vulgaris</name>
    <name type="common">Blood worm</name>
    <dbReference type="NCBI Taxonomy" id="40348"/>
    <lineage>
        <taxon>Eukaryota</taxon>
        <taxon>Metazoa</taxon>
        <taxon>Ecdysozoa</taxon>
        <taxon>Nematoda</taxon>
        <taxon>Chromadorea</taxon>
        <taxon>Rhabditida</taxon>
        <taxon>Rhabditina</taxon>
        <taxon>Rhabditomorpha</taxon>
        <taxon>Strongyloidea</taxon>
        <taxon>Strongylidae</taxon>
        <taxon>Strongylus</taxon>
    </lineage>
</organism>
<dbReference type="Pfam" id="PF13424">
    <property type="entry name" value="TPR_12"/>
    <property type="match status" value="1"/>
</dbReference>